<evidence type="ECO:0000256" key="4">
    <source>
        <dbReference type="ARBA" id="ARBA00022723"/>
    </source>
</evidence>
<feature type="compositionally biased region" description="Basic and acidic residues" evidence="7">
    <location>
        <begin position="484"/>
        <end position="509"/>
    </location>
</feature>
<keyword evidence="6" id="KW-0863">Zinc-finger</keyword>
<sequence>ARPAPHCATKNARAPLDAGCPTDAELDELEAEAIYPLPRVSDRFPRAKYHCRACDYHCDSLPKCWQHARDQRHRVKSDATRLGRLASLLPEPTPDHAAALGDQLAALADTAALDPAEAARRRQLAEVAMAAVLAAAPGAISANLCGSLASGLSTARSDVNVCLVLNLRQRQDAFDLCLSALHRKGCFAVIQPDLAMPGIVCSDRAGVAYRFLCASSLARASVARLIGAYSGLRRRCRRLCLALRLVAGRAGLASPERNGTLPPHAFDLMVVHYMQLTGHLPVLNRLAETAPPHLGRVEGVGEDGVRLVYLDAARADGRLDGIWRRPRGVGAGVCGSEGLGRQWVDLLRYYSMPGRETAVVTVTSSEPSALTCSDKDWPPRPINIEDPFQPRCNLTRAAATVELIDYTLTQLRAAFAYFAVPRTARGPVYGRLRLAATADAPECAGSGSNDTSSCVLRVVISKEEEEAAAFEWGRWATVAAEVKTRADGGGEPAHCGETDGRGAEDKKGNSTEADDKEPEVKVADETDDIKDNDGDADFEADSEEVDNGDGNRELVDAENNVASTRAEADFADDEDNDAEDGAAVVADVEQDSEKVKLTKPASTECRAIVDSEDPGYYNRALVNSVPKSALRFTALTKGRCTLAVDPPLKCSACRGSGHLRDTCGLYELPVPSSATGPAAAAVAAAAAAAASWHLQTSQQRLHWLGKALMSLPDELAATPEEENRRENVRREILGLLRVHLTGVTCCLELFGSCCNGFAFRDSDLDMCLTFSEYSSPSALPPRLVAPGLIDRVAAILKGAPGGNYDSVLPVHSAKVPIVKFKHRRFDMEGDLSLYNLLAVHNTRMLRAYAALDQRVRPLGYAVKTLARLCSIGDASRGSLSSYAYLILLIHYLQSEGVLPCLQELHSGSRRPELLIDGWNAWFQEDPAEISRHWKPACRKSLGELWLGFLHHCLYFDWATSVVTIRQSRPLPRQEKLWTTPLAIEDPFDLSHNLASGMTKKMAWFILTTFRNALARSCGRARPHQINGPLLSADLRPQDEPRDRGCQRCGRIGHAGRDCGRDQRQADLLSPVRTPLDELQRQLKLIDLEAASSGAGSSEAATAAAPQSPQSPVPTQARQQPHPAQQFPPQLHHLLQFPQPNVTRYFSPPQQQQQPRHQHHHHNQGYAQLATQIPVRLQMMAQSQQHQQQQPQVYPYSPVGAGYYIQFGVPPGAAWPGPLPPHTAAYQHQQPPYW</sequence>
<feature type="region of interest" description="Disordered" evidence="7">
    <location>
        <begin position="1093"/>
        <end position="1125"/>
    </location>
</feature>
<feature type="region of interest" description="Disordered" evidence="7">
    <location>
        <begin position="484"/>
        <end position="554"/>
    </location>
</feature>
<gene>
    <name evidence="9" type="ORF">BOX15_Mlig013235g1</name>
</gene>
<dbReference type="InterPro" id="IPR043519">
    <property type="entry name" value="NT_sf"/>
</dbReference>
<keyword evidence="10" id="KW-1185">Reference proteome</keyword>
<evidence type="ECO:0000256" key="2">
    <source>
        <dbReference type="ARBA" id="ARBA00001946"/>
    </source>
</evidence>
<dbReference type="Gene3D" id="1.10.1410.10">
    <property type="match status" value="2"/>
</dbReference>
<dbReference type="AlphaFoldDB" id="A0A267F6Y5"/>
<dbReference type="InterPro" id="IPR001878">
    <property type="entry name" value="Znf_CCHC"/>
</dbReference>
<dbReference type="OrthoDB" id="407432at2759"/>
<feature type="compositionally biased region" description="Acidic residues" evidence="7">
    <location>
        <begin position="534"/>
        <end position="547"/>
    </location>
</feature>
<comment type="caution">
    <text evidence="9">The sequence shown here is derived from an EMBL/GenBank/DDBJ whole genome shotgun (WGS) entry which is preliminary data.</text>
</comment>
<evidence type="ECO:0000256" key="3">
    <source>
        <dbReference type="ARBA" id="ARBA00022679"/>
    </source>
</evidence>
<dbReference type="Pfam" id="PF03828">
    <property type="entry name" value="PAP_assoc"/>
    <property type="match status" value="1"/>
</dbReference>
<dbReference type="STRING" id="282301.A0A267F6Y5"/>
<dbReference type="GO" id="GO:0008270">
    <property type="term" value="F:zinc ion binding"/>
    <property type="evidence" value="ECO:0007669"/>
    <property type="project" value="UniProtKB-KW"/>
</dbReference>
<dbReference type="GO" id="GO:0005737">
    <property type="term" value="C:cytoplasm"/>
    <property type="evidence" value="ECO:0007669"/>
    <property type="project" value="UniProtKB-SubCell"/>
</dbReference>
<dbReference type="GO" id="GO:0016779">
    <property type="term" value="F:nucleotidyltransferase activity"/>
    <property type="evidence" value="ECO:0007669"/>
    <property type="project" value="TreeGrafter"/>
</dbReference>
<dbReference type="GO" id="GO:0031123">
    <property type="term" value="P:RNA 3'-end processing"/>
    <property type="evidence" value="ECO:0007669"/>
    <property type="project" value="TreeGrafter"/>
</dbReference>
<evidence type="ECO:0000313" key="9">
    <source>
        <dbReference type="EMBL" id="PAA68782.1"/>
    </source>
</evidence>
<dbReference type="SUPFAM" id="SSF81301">
    <property type="entry name" value="Nucleotidyltransferase"/>
    <property type="match status" value="1"/>
</dbReference>
<evidence type="ECO:0000256" key="6">
    <source>
        <dbReference type="PROSITE-ProRule" id="PRU00047"/>
    </source>
</evidence>
<dbReference type="Pfam" id="PF22600">
    <property type="entry name" value="MTPAP-like_central"/>
    <property type="match status" value="1"/>
</dbReference>
<dbReference type="SUPFAM" id="SSF81631">
    <property type="entry name" value="PAP/OAS1 substrate-binding domain"/>
    <property type="match status" value="2"/>
</dbReference>
<dbReference type="PROSITE" id="PS50158">
    <property type="entry name" value="ZF_CCHC"/>
    <property type="match status" value="1"/>
</dbReference>
<feature type="non-terminal residue" evidence="9">
    <location>
        <position position="1"/>
    </location>
</feature>
<evidence type="ECO:0000313" key="10">
    <source>
        <dbReference type="Proteomes" id="UP000215902"/>
    </source>
</evidence>
<dbReference type="PANTHER" id="PTHR12271">
    <property type="entry name" value="POLY A POLYMERASE CID PAP -RELATED"/>
    <property type="match status" value="1"/>
</dbReference>
<dbReference type="CDD" id="cd05402">
    <property type="entry name" value="NT_PAP_TUTase"/>
    <property type="match status" value="1"/>
</dbReference>
<feature type="domain" description="CCHC-type" evidence="8">
    <location>
        <begin position="1045"/>
        <end position="1058"/>
    </location>
</feature>
<dbReference type="PANTHER" id="PTHR12271:SF66">
    <property type="entry name" value="TERMINAL URIDYLYLTRANSFERASE TAILOR"/>
    <property type="match status" value="1"/>
</dbReference>
<keyword evidence="6" id="KW-0862">Zinc</keyword>
<dbReference type="InterPro" id="IPR002058">
    <property type="entry name" value="PAP_assoc"/>
</dbReference>
<dbReference type="GO" id="GO:0003676">
    <property type="term" value="F:nucleic acid binding"/>
    <property type="evidence" value="ECO:0007669"/>
    <property type="project" value="InterPro"/>
</dbReference>
<organism evidence="9 10">
    <name type="scientific">Macrostomum lignano</name>
    <dbReference type="NCBI Taxonomy" id="282301"/>
    <lineage>
        <taxon>Eukaryota</taxon>
        <taxon>Metazoa</taxon>
        <taxon>Spiralia</taxon>
        <taxon>Lophotrochozoa</taxon>
        <taxon>Platyhelminthes</taxon>
        <taxon>Rhabditophora</taxon>
        <taxon>Macrostomorpha</taxon>
        <taxon>Macrostomida</taxon>
        <taxon>Macrostomidae</taxon>
        <taxon>Macrostomum</taxon>
    </lineage>
</organism>
<feature type="compositionally biased region" description="Basic and acidic residues" evidence="7">
    <location>
        <begin position="518"/>
        <end position="533"/>
    </location>
</feature>
<name>A0A267F6Y5_9PLAT</name>
<feature type="region of interest" description="Disordered" evidence="7">
    <location>
        <begin position="1140"/>
        <end position="1164"/>
    </location>
</feature>
<proteinExistence type="predicted"/>
<comment type="cofactor">
    <cofactor evidence="1">
        <name>Mn(2+)</name>
        <dbReference type="ChEBI" id="CHEBI:29035"/>
    </cofactor>
</comment>
<dbReference type="InterPro" id="IPR054708">
    <property type="entry name" value="MTPAP-like_central"/>
</dbReference>
<protein>
    <recommendedName>
        <fullName evidence="8">CCHC-type domain-containing protein</fullName>
    </recommendedName>
</protein>
<reference evidence="9 10" key="1">
    <citation type="submission" date="2017-06" db="EMBL/GenBank/DDBJ databases">
        <title>A platform for efficient transgenesis in Macrostomum lignano, a flatworm model organism for stem cell research.</title>
        <authorList>
            <person name="Berezikov E."/>
        </authorList>
    </citation>
    <scope>NUCLEOTIDE SEQUENCE [LARGE SCALE GENOMIC DNA]</scope>
    <source>
        <strain evidence="9">DV1</strain>
        <tissue evidence="9">Whole organism</tissue>
    </source>
</reference>
<comment type="cofactor">
    <cofactor evidence="2">
        <name>Mg(2+)</name>
        <dbReference type="ChEBI" id="CHEBI:18420"/>
    </cofactor>
</comment>
<dbReference type="Proteomes" id="UP000215902">
    <property type="component" value="Unassembled WGS sequence"/>
</dbReference>
<dbReference type="Gene3D" id="3.30.460.10">
    <property type="entry name" value="Beta Polymerase, domain 2"/>
    <property type="match status" value="2"/>
</dbReference>
<keyword evidence="4" id="KW-0479">Metal-binding</keyword>
<accession>A0A267F6Y5</accession>
<evidence type="ECO:0000256" key="5">
    <source>
        <dbReference type="ARBA" id="ARBA00022842"/>
    </source>
</evidence>
<evidence type="ECO:0000259" key="8">
    <source>
        <dbReference type="PROSITE" id="PS50158"/>
    </source>
</evidence>
<evidence type="ECO:0000256" key="1">
    <source>
        <dbReference type="ARBA" id="ARBA00001936"/>
    </source>
</evidence>
<evidence type="ECO:0000256" key="7">
    <source>
        <dbReference type="SAM" id="MobiDB-lite"/>
    </source>
</evidence>
<dbReference type="EMBL" id="NIVC01001371">
    <property type="protein sequence ID" value="PAA68782.1"/>
    <property type="molecule type" value="Genomic_DNA"/>
</dbReference>
<keyword evidence="5" id="KW-0460">Magnesium</keyword>
<keyword evidence="3" id="KW-0808">Transferase</keyword>